<evidence type="ECO:0000256" key="2">
    <source>
        <dbReference type="SAM" id="MobiDB-lite"/>
    </source>
</evidence>
<accession>A0A101TIX8</accession>
<feature type="compositionally biased region" description="Basic and acidic residues" evidence="2">
    <location>
        <begin position="2023"/>
        <end position="2038"/>
    </location>
</feature>
<dbReference type="Proteomes" id="UP000053429">
    <property type="component" value="Unassembled WGS sequence"/>
</dbReference>
<dbReference type="Pfam" id="PF05593">
    <property type="entry name" value="RHS_repeat"/>
    <property type="match status" value="1"/>
</dbReference>
<evidence type="ECO:0000313" key="6">
    <source>
        <dbReference type="Proteomes" id="UP000053429"/>
    </source>
</evidence>
<dbReference type="PROSITE" id="PS50818">
    <property type="entry name" value="INTEIN_C_TER"/>
    <property type="match status" value="1"/>
</dbReference>
<feature type="domain" description="Teneurin-like YD-shell" evidence="4">
    <location>
        <begin position="1523"/>
        <end position="1840"/>
    </location>
</feature>
<feature type="chain" id="PRO_5007107259" description="Teneurin-like YD-shell domain-containing protein" evidence="3">
    <location>
        <begin position="24"/>
        <end position="2282"/>
    </location>
</feature>
<dbReference type="InterPro" id="IPR006530">
    <property type="entry name" value="YD"/>
</dbReference>
<evidence type="ECO:0000256" key="3">
    <source>
        <dbReference type="SAM" id="SignalP"/>
    </source>
</evidence>
<evidence type="ECO:0000313" key="5">
    <source>
        <dbReference type="EMBL" id="KUN93204.1"/>
    </source>
</evidence>
<dbReference type="PANTHER" id="PTHR32305">
    <property type="match status" value="1"/>
</dbReference>
<dbReference type="CDD" id="cd00081">
    <property type="entry name" value="Hint"/>
    <property type="match status" value="1"/>
</dbReference>
<feature type="signal peptide" evidence="3">
    <location>
        <begin position="1"/>
        <end position="23"/>
    </location>
</feature>
<reference evidence="5" key="1">
    <citation type="submission" date="2015-10" db="EMBL/GenBank/DDBJ databases">
        <title>Draft genome sequence of Streptomyces caeruleatus NRRL B-24802, type strain for the species Streptomyces caeruleatus.</title>
        <authorList>
            <person name="Ruckert C."/>
            <person name="Winkler A."/>
            <person name="Kalinowski J."/>
            <person name="Kampfer P."/>
            <person name="Glaeser S."/>
        </authorList>
    </citation>
    <scope>NUCLEOTIDE SEQUENCE [LARGE SCALE GENOMIC DNA]</scope>
    <source>
        <strain evidence="5">NRRL B-24802</strain>
    </source>
</reference>
<protein>
    <recommendedName>
        <fullName evidence="4">Teneurin-like YD-shell domain-containing protein</fullName>
    </recommendedName>
</protein>
<dbReference type="NCBIfam" id="TIGR01443">
    <property type="entry name" value="intein_Cterm"/>
    <property type="match status" value="1"/>
</dbReference>
<keyword evidence="3" id="KW-0732">Signal</keyword>
<keyword evidence="1" id="KW-0677">Repeat</keyword>
<dbReference type="InterPro" id="IPR056823">
    <property type="entry name" value="TEN-like_YD-shell"/>
</dbReference>
<dbReference type="InterPro" id="IPR022385">
    <property type="entry name" value="Rhs_assc_core"/>
</dbReference>
<feature type="region of interest" description="Disordered" evidence="2">
    <location>
        <begin position="2023"/>
        <end position="2046"/>
    </location>
</feature>
<dbReference type="InterPro" id="IPR036844">
    <property type="entry name" value="Hint_dom_sf"/>
</dbReference>
<feature type="region of interest" description="Disordered" evidence="2">
    <location>
        <begin position="1772"/>
        <end position="1792"/>
    </location>
</feature>
<organism evidence="5 6">
    <name type="scientific">Streptomyces caeruleatus</name>
    <dbReference type="NCBI Taxonomy" id="661399"/>
    <lineage>
        <taxon>Bacteria</taxon>
        <taxon>Bacillati</taxon>
        <taxon>Actinomycetota</taxon>
        <taxon>Actinomycetes</taxon>
        <taxon>Kitasatosporales</taxon>
        <taxon>Streptomycetaceae</taxon>
        <taxon>Streptomyces</taxon>
    </lineage>
</organism>
<name>A0A101TIX8_9ACTN</name>
<feature type="region of interest" description="Disordered" evidence="2">
    <location>
        <begin position="774"/>
        <end position="804"/>
    </location>
</feature>
<dbReference type="InterPro" id="IPR050708">
    <property type="entry name" value="T6SS_VgrG/RHS"/>
</dbReference>
<proteinExistence type="predicted"/>
<dbReference type="InterPro" id="IPR030934">
    <property type="entry name" value="Intein_C"/>
</dbReference>
<evidence type="ECO:0000259" key="4">
    <source>
        <dbReference type="Pfam" id="PF25023"/>
    </source>
</evidence>
<dbReference type="Gene3D" id="2.180.10.10">
    <property type="entry name" value="RHS repeat-associated core"/>
    <property type="match status" value="2"/>
</dbReference>
<dbReference type="Gene3D" id="2.170.16.10">
    <property type="entry name" value="Hedgehog/Intein (Hint) domain"/>
    <property type="match status" value="1"/>
</dbReference>
<sequence length="2282" mass="246803">MTVSAVLVGTLLQGAFTPSAAQADDMPGVPASEKALSGHTVKSLPRGTGGERKMPSVAPRHAWPRAGSATVTLRPGEKSVTRRAGTLPVSLTAPAAKKVPKAFSGAATVRVLDATAARKAGVEGLLFSVRRATGAKGAKVGVSVDSSAFAQAYGGAYAARLKLVRLPACAATTPQRAQCRTQRPIDAHNDGAKLSGDVSVASAEPMMLAATTAATDGASSDHGDFTASQLSPSATWSTSLNSGSFSWSYDMPVPGVPGKFAPSVGLSYSSGAIDGRTSSTNNQSSWAGDGFNLWPGSIERSYKGCADDDVKNADGNKPGDMCWAYDNATISFNGRAGELIPDGDDTFRVKGDDGTKVQRVYGSTTDVRSNGARNDEYWKVTTTDGTQYFFGYNRLPGWASGKDTTDSTWTTPVYGDDEGEPCHAATFADSWCRQAYRWNLDYAVDVHGNAIAYYYKKEANYYARNLKVADETAYDRGGYLDRIEYGLRKDAVYSAKALAKVTFASAERCLPQTGVTCDASTIDDKKFYWYDTPWDLNCKAGEDCTKSASPSFWTRKRLTAVTTQVLKPDGTYAPIDTWSLGHRWGMADIDYQLLLDSVQHTGRSATPEITLPKVTFGYHQDANRLDIAGDDTAPFVKERLATVADESGGQIDVNYSAAACDAGNLPTPQTNTTRCYPVYFTKSGDADPTLQWFNKYVVESVTETDRTNSSPDMVTRYDYLDGAAWHYADDDGLTKEKYKTWSQWRGYGHVRERTGGQDPVGMKSQTDHYFLRGMDGDRKGPSTTDGTKSVTVSDDNGGTITDHDSAAGFEYKTEDYSGPGGRVLEKTVSTPWHHQTASRVRAWGTTTANLTGTASVRTWTSLDDGAGDKWRQTYQTNTHENTAGRVTQLEDFGDTGTATDDQCTRTTYVDNTTAWILTKPSRVETVAVKCDATPDRSKDVLSDIRTAYDGQAYNAAPTKGAPTRIASLKSHNGTTATYLESGLTYDSTYGRQLTSTDITGTVTATLTGAPARTDRTDGRTTTTAYSPTTGFPTTVTVTSPPATPGTASTTQTSTTTYDTLRGMPVTVLDTNNRRTDKTYDALGRTLRIWLPNRSQANSQTPNYEFDYTITDGKPVAVATKTLKNDGGQRTSYTLYDGFLRARQTQAPGPSGGMLVNDVFYDERGLTAKVFAPYYNTGAPSTVLLKLDDALAVETQTWNTYDGLGRVTKSQQVAGNGDGGTVLATTSTSYLGDRTTVTPPAGGTPSTTIADARGRTTDLLQYNAATPTGTPSTTHYDYDPAGRLTAVTDPVGNQWTYRYDQRGNKTGSTDPDKGETTYTYDDRNQLVTTTDDREPKQTITHVYDGLGRELETHDGTDTGPLLTKRVWDPAGYEGKPASATRYVGGASGSAYTTTYNIYDTLYRPNRVTTTIPASEGALAGAYQSNIKYNLDGTVQSSSYPAAGSLAADVLTPTYDDVLRPVTLSGTGGVTYITDTAYSFTGKPLQFTYQSGGKKTQVTNTYQWGTQRLDNTRVDREAVPGVDKSSTFGYDEAGNITSISDVSRDGTDNQCFRYDHLARLTEAWAQGTTGCSATAGSLLGGPAPYWQSYTYDATGNRRTETLHDLTGDATKDVKRTYDYPAPKSPRPHGLTQVTTAGPGGTAIDTYTYDTVGNTRTRTIGGDKQVLDWDAEGHLAKVTEGTKTTSYVYDADGNRLIRRTDADTTLYLGSTEITLAKGAGTAKATRYYDLGGGNQAIRTDDGKLSFLIGDHHGTSELAVAATDLSMQQRRSTPFGAARGEAPASWPGQKGFIGGTEDTTTGLTHLGAREYDITTGRFISVDPVMDSADPQQMNGYSYTENNPVTYSDPTGRTKCDVNPELCGKKDNSCDSACVKKNIEKVNKANKATEEYFRKKRQKEAQKLYDYFFKPSKCFGNPVLPLAKYDTCYTQAEIDNDKQLLKTVMSAFGDMTMLEPWYQCAFNDNQDKCDTLGLAMSTGDAGAIARGATRFIGAMSKAGRVLCSFTPSTRVLMKDGRTKEIGKIKPGDKVEAADPKTGRHEGPRTVTAQGGHRDTDLVDLRIRDKQGRTVTIPTTFKHPFWDATAHAWIPAGELTVGHDLSTAEDGDVRLVGVRQRAGAAEMFNLTVEELHTYYVLAGSTPVLVHNCNLALGWRTKGTGEWAEANGYTHMLANPDDGWKFPVERMIGDPNVTLRVNITGWETDFEGAVRNGLKGGLATELEMSWIARAVANGQRSWDSVHFYEVGPGGKSVPAPRLAEPDWSTFGKLDPVRSPFTMCKCEGSVPWDE</sequence>
<dbReference type="NCBIfam" id="TIGR03696">
    <property type="entry name" value="Rhs_assc_core"/>
    <property type="match status" value="1"/>
</dbReference>
<feature type="compositionally biased region" description="Polar residues" evidence="2">
    <location>
        <begin position="781"/>
        <end position="799"/>
    </location>
</feature>
<feature type="region of interest" description="Disordered" evidence="2">
    <location>
        <begin position="1296"/>
        <end position="1316"/>
    </location>
</feature>
<dbReference type="InterPro" id="IPR031325">
    <property type="entry name" value="RHS_repeat"/>
</dbReference>
<keyword evidence="6" id="KW-1185">Reference proteome</keyword>
<dbReference type="STRING" id="661399.AQJ67_39120"/>
<feature type="region of interest" description="Disordered" evidence="2">
    <location>
        <begin position="23"/>
        <end position="58"/>
    </location>
</feature>
<dbReference type="RefSeq" id="WP_062724251.1">
    <property type="nucleotide sequence ID" value="NZ_KQ948942.1"/>
</dbReference>
<evidence type="ECO:0000256" key="1">
    <source>
        <dbReference type="ARBA" id="ARBA00022737"/>
    </source>
</evidence>
<gene>
    <name evidence="5" type="ORF">AQJ67_39120</name>
</gene>
<comment type="caution">
    <text evidence="5">The sequence shown here is derived from an EMBL/GenBank/DDBJ whole genome shotgun (WGS) entry which is preliminary data.</text>
</comment>
<dbReference type="PANTHER" id="PTHR32305:SF17">
    <property type="entry name" value="TRNA NUCLEASE WAPA"/>
    <property type="match status" value="1"/>
</dbReference>
<dbReference type="NCBIfam" id="TIGR01643">
    <property type="entry name" value="YD_repeat_2x"/>
    <property type="match status" value="1"/>
</dbReference>
<dbReference type="Pfam" id="PF25023">
    <property type="entry name" value="TEN_YD-shell"/>
    <property type="match status" value="1"/>
</dbReference>
<dbReference type="EMBL" id="LMWY01000056">
    <property type="protein sequence ID" value="KUN93204.1"/>
    <property type="molecule type" value="Genomic_DNA"/>
</dbReference>
<feature type="compositionally biased region" description="Low complexity" evidence="2">
    <location>
        <begin position="1019"/>
        <end position="1053"/>
    </location>
</feature>
<feature type="region of interest" description="Disordered" evidence="2">
    <location>
        <begin position="1009"/>
        <end position="1053"/>
    </location>
</feature>
<dbReference type="OrthoDB" id="291011at2"/>
<dbReference type="SUPFAM" id="SSF51294">
    <property type="entry name" value="Hedgehog/intein (Hint) domain"/>
    <property type="match status" value="1"/>
</dbReference>
<dbReference type="Pfam" id="PF07591">
    <property type="entry name" value="PT-HINT"/>
    <property type="match status" value="1"/>
</dbReference>